<comment type="caution">
    <text evidence="1">The sequence shown here is derived from an EMBL/GenBank/DDBJ whole genome shotgun (WGS) entry which is preliminary data.</text>
</comment>
<sequence>MTAIQVKELLIPNLDKLNFPYKIQIIPDIHNPPKYADHVKTFFPQINELNTCLFTDNNYTSDCFTNYGHNFEHQIQTILPTRATDIRQMIINHDLSLNSLVPQNVADFVVKYHHV</sequence>
<dbReference type="Gene3D" id="3.40.50.620">
    <property type="entry name" value="HUPs"/>
    <property type="match status" value="1"/>
</dbReference>
<evidence type="ECO:0000313" key="1">
    <source>
        <dbReference type="EMBL" id="MPM97395.1"/>
    </source>
</evidence>
<protein>
    <recommendedName>
        <fullName evidence="2">Nicotinate-nucleotide adenylyltransferase</fullName>
    </recommendedName>
</protein>
<reference evidence="1" key="1">
    <citation type="submission" date="2019-08" db="EMBL/GenBank/DDBJ databases">
        <authorList>
            <person name="Kucharzyk K."/>
            <person name="Murdoch R.W."/>
            <person name="Higgins S."/>
            <person name="Loffler F."/>
        </authorList>
    </citation>
    <scope>NUCLEOTIDE SEQUENCE</scope>
</reference>
<name>A0A645E7D1_9ZZZZ</name>
<dbReference type="InterPro" id="IPR014729">
    <property type="entry name" value="Rossmann-like_a/b/a_fold"/>
</dbReference>
<organism evidence="1">
    <name type="scientific">bioreactor metagenome</name>
    <dbReference type="NCBI Taxonomy" id="1076179"/>
    <lineage>
        <taxon>unclassified sequences</taxon>
        <taxon>metagenomes</taxon>
        <taxon>ecological metagenomes</taxon>
    </lineage>
</organism>
<evidence type="ECO:0008006" key="2">
    <source>
        <dbReference type="Google" id="ProtNLM"/>
    </source>
</evidence>
<dbReference type="EMBL" id="VSSQ01043680">
    <property type="protein sequence ID" value="MPM97395.1"/>
    <property type="molecule type" value="Genomic_DNA"/>
</dbReference>
<dbReference type="AlphaFoldDB" id="A0A645E7D1"/>
<proteinExistence type="predicted"/>
<gene>
    <name evidence="1" type="ORF">SDC9_144568</name>
</gene>
<accession>A0A645E7D1</accession>